<dbReference type="AlphaFoldDB" id="A0A368HCV3"/>
<feature type="domain" description="HTH arsR-type" evidence="5">
    <location>
        <begin position="1"/>
        <end position="95"/>
    </location>
</feature>
<dbReference type="InterPro" id="IPR001845">
    <property type="entry name" value="HTH_ArsR_DNA-bd_dom"/>
</dbReference>
<dbReference type="Proteomes" id="UP000253250">
    <property type="component" value="Unassembled WGS sequence"/>
</dbReference>
<dbReference type="InterPro" id="IPR036390">
    <property type="entry name" value="WH_DNA-bd_sf"/>
</dbReference>
<evidence type="ECO:0000256" key="1">
    <source>
        <dbReference type="ARBA" id="ARBA00023015"/>
    </source>
</evidence>
<dbReference type="PROSITE" id="PS50987">
    <property type="entry name" value="HTH_ARSR_2"/>
    <property type="match status" value="1"/>
</dbReference>
<keyword evidence="2" id="KW-0238">DNA-binding</keyword>
<comment type="caution">
    <text evidence="6">The sequence shown here is derived from an EMBL/GenBank/DDBJ whole genome shotgun (WGS) entry which is preliminary data.</text>
</comment>
<proteinExistence type="predicted"/>
<gene>
    <name evidence="6" type="ORF">C4900_10495</name>
</gene>
<dbReference type="SUPFAM" id="SSF46785">
    <property type="entry name" value="Winged helix' DNA-binding domain"/>
    <property type="match status" value="1"/>
</dbReference>
<organism evidence="6 7">
    <name type="scientific">Acidiferrobacter thiooxydans</name>
    <dbReference type="NCBI Taxonomy" id="163359"/>
    <lineage>
        <taxon>Bacteria</taxon>
        <taxon>Pseudomonadati</taxon>
        <taxon>Pseudomonadota</taxon>
        <taxon>Gammaproteobacteria</taxon>
        <taxon>Acidiferrobacterales</taxon>
        <taxon>Acidiferrobacteraceae</taxon>
        <taxon>Acidiferrobacter</taxon>
    </lineage>
</organism>
<dbReference type="InterPro" id="IPR011991">
    <property type="entry name" value="ArsR-like_HTH"/>
</dbReference>
<dbReference type="CDD" id="cd00090">
    <property type="entry name" value="HTH_ARSR"/>
    <property type="match status" value="1"/>
</dbReference>
<dbReference type="Pfam" id="PF12840">
    <property type="entry name" value="HTH_20"/>
    <property type="match status" value="1"/>
</dbReference>
<evidence type="ECO:0000313" key="6">
    <source>
        <dbReference type="EMBL" id="RCN56263.1"/>
    </source>
</evidence>
<dbReference type="EMBL" id="PSYR01000002">
    <property type="protein sequence ID" value="RCN56263.1"/>
    <property type="molecule type" value="Genomic_DNA"/>
</dbReference>
<evidence type="ECO:0000256" key="2">
    <source>
        <dbReference type="ARBA" id="ARBA00023125"/>
    </source>
</evidence>
<evidence type="ECO:0000256" key="3">
    <source>
        <dbReference type="ARBA" id="ARBA00023163"/>
    </source>
</evidence>
<reference evidence="6 7" key="1">
    <citation type="submission" date="2018-02" db="EMBL/GenBank/DDBJ databases">
        <title>Insights into the biology of acidophilic members of the Acidiferrobacteraceae family derived from comparative genomic analyses.</title>
        <authorList>
            <person name="Issotta F."/>
            <person name="Thyssen C."/>
            <person name="Mena C."/>
            <person name="Moya A."/>
            <person name="Bellenberg S."/>
            <person name="Sproer C."/>
            <person name="Covarrubias P.C."/>
            <person name="Sand W."/>
            <person name="Quatrini R."/>
            <person name="Vera M."/>
        </authorList>
    </citation>
    <scope>NUCLEOTIDE SEQUENCE [LARGE SCALE GENOMIC DNA]</scope>
    <source>
        <strain evidence="7">m-1</strain>
    </source>
</reference>
<feature type="region of interest" description="Disordered" evidence="4">
    <location>
        <begin position="95"/>
        <end position="131"/>
    </location>
</feature>
<dbReference type="PANTHER" id="PTHR43132:SF2">
    <property type="entry name" value="ARSENICAL RESISTANCE OPERON REPRESSOR ARSR-RELATED"/>
    <property type="match status" value="1"/>
</dbReference>
<evidence type="ECO:0000256" key="4">
    <source>
        <dbReference type="SAM" id="MobiDB-lite"/>
    </source>
</evidence>
<keyword evidence="7" id="KW-1185">Reference proteome</keyword>
<dbReference type="GO" id="GO:0003677">
    <property type="term" value="F:DNA binding"/>
    <property type="evidence" value="ECO:0007669"/>
    <property type="project" value="UniProtKB-KW"/>
</dbReference>
<dbReference type="PANTHER" id="PTHR43132">
    <property type="entry name" value="ARSENICAL RESISTANCE OPERON REPRESSOR ARSR-RELATED"/>
    <property type="match status" value="1"/>
</dbReference>
<name>A0A368HCV3_9GAMM</name>
<feature type="compositionally biased region" description="Low complexity" evidence="4">
    <location>
        <begin position="101"/>
        <end position="120"/>
    </location>
</feature>
<accession>A0A368HCV3</accession>
<dbReference type="PRINTS" id="PR00778">
    <property type="entry name" value="HTHARSR"/>
</dbReference>
<dbReference type="SMART" id="SM00418">
    <property type="entry name" value="HTH_ARSR"/>
    <property type="match status" value="1"/>
</dbReference>
<dbReference type="GO" id="GO:0003700">
    <property type="term" value="F:DNA-binding transcription factor activity"/>
    <property type="evidence" value="ECO:0007669"/>
    <property type="project" value="InterPro"/>
</dbReference>
<feature type="compositionally biased region" description="Basic residues" evidence="4">
    <location>
        <begin position="121"/>
        <end position="131"/>
    </location>
</feature>
<keyword evidence="1" id="KW-0805">Transcription regulation</keyword>
<dbReference type="InterPro" id="IPR036388">
    <property type="entry name" value="WH-like_DNA-bd_sf"/>
</dbReference>
<sequence>MKITAATRALTALAQETRLGIVRLLVKVGPSGLVAGQIALRLKLAPATSSFHLSQLTQAGLIKPSREGRSIRYSPVLSTIGELLAFLDENLSGGPTEKAAAKASAKSTPKPTANSTTKAAPAKKKAARKSR</sequence>
<keyword evidence="3" id="KW-0804">Transcription</keyword>
<evidence type="ECO:0000259" key="5">
    <source>
        <dbReference type="PROSITE" id="PS50987"/>
    </source>
</evidence>
<dbReference type="InterPro" id="IPR051011">
    <property type="entry name" value="Metal_resp_trans_reg"/>
</dbReference>
<dbReference type="Gene3D" id="1.10.10.10">
    <property type="entry name" value="Winged helix-like DNA-binding domain superfamily/Winged helix DNA-binding domain"/>
    <property type="match status" value="1"/>
</dbReference>
<evidence type="ECO:0000313" key="7">
    <source>
        <dbReference type="Proteomes" id="UP000253250"/>
    </source>
</evidence>
<protein>
    <submittedName>
        <fullName evidence="6">Transcriptional regulator</fullName>
    </submittedName>
</protein>
<dbReference type="OrthoDB" id="5297460at2"/>